<accession>A0A1X7G0F7</accession>
<keyword evidence="1" id="KW-0812">Transmembrane</keyword>
<evidence type="ECO:0000256" key="1">
    <source>
        <dbReference type="SAM" id="Phobius"/>
    </source>
</evidence>
<proteinExistence type="predicted"/>
<dbReference type="STRING" id="941907.SAMN06295910_0328"/>
<gene>
    <name evidence="2" type="ORF">SAMN06295910_0328</name>
</gene>
<evidence type="ECO:0000313" key="3">
    <source>
        <dbReference type="Proteomes" id="UP000192934"/>
    </source>
</evidence>
<reference evidence="3" key="1">
    <citation type="submission" date="2017-04" db="EMBL/GenBank/DDBJ databases">
        <authorList>
            <person name="Varghese N."/>
            <person name="Submissions S."/>
        </authorList>
    </citation>
    <scope>NUCLEOTIDE SEQUENCE [LARGE SCALE GENOMIC DNA]</scope>
    <source>
        <strain evidence="3">Dd16</strain>
    </source>
</reference>
<dbReference type="AlphaFoldDB" id="A0A1X7G0F7"/>
<name>A0A1X7G0F7_9SPHN</name>
<sequence>MLRRWNSARATGVGILAGIASLLLSPFRWSDTAGYPFYLAAVGFTAFCGLSILFLVLNDIRIHTRGSRMQVVRTFDAIMGLILAVPALWALFG</sequence>
<feature type="transmembrane region" description="Helical" evidence="1">
    <location>
        <begin position="12"/>
        <end position="29"/>
    </location>
</feature>
<feature type="transmembrane region" description="Helical" evidence="1">
    <location>
        <begin position="35"/>
        <end position="58"/>
    </location>
</feature>
<keyword evidence="3" id="KW-1185">Reference proteome</keyword>
<keyword evidence="1" id="KW-0472">Membrane</keyword>
<feature type="transmembrane region" description="Helical" evidence="1">
    <location>
        <begin position="70"/>
        <end position="92"/>
    </location>
</feature>
<dbReference type="Proteomes" id="UP000192934">
    <property type="component" value="Chromosome I"/>
</dbReference>
<organism evidence="2 3">
    <name type="scientific">Allosphingosinicella indica</name>
    <dbReference type="NCBI Taxonomy" id="941907"/>
    <lineage>
        <taxon>Bacteria</taxon>
        <taxon>Pseudomonadati</taxon>
        <taxon>Pseudomonadota</taxon>
        <taxon>Alphaproteobacteria</taxon>
        <taxon>Sphingomonadales</taxon>
        <taxon>Sphingomonadaceae</taxon>
        <taxon>Allosphingosinicella</taxon>
    </lineage>
</organism>
<dbReference type="EMBL" id="LT840185">
    <property type="protein sequence ID" value="SMF61343.1"/>
    <property type="molecule type" value="Genomic_DNA"/>
</dbReference>
<dbReference type="RefSeq" id="WP_157123641.1">
    <property type="nucleotide sequence ID" value="NZ_LT840185.1"/>
</dbReference>
<keyword evidence="1" id="KW-1133">Transmembrane helix</keyword>
<dbReference type="OrthoDB" id="7595550at2"/>
<evidence type="ECO:0000313" key="2">
    <source>
        <dbReference type="EMBL" id="SMF61343.1"/>
    </source>
</evidence>
<protein>
    <submittedName>
        <fullName evidence="2">Uncharacterized protein</fullName>
    </submittedName>
</protein>